<dbReference type="AlphaFoldDB" id="A0A9P8CWM1"/>
<accession>A0A9P8CWM1</accession>
<keyword evidence="2" id="KW-0507">mRNA processing</keyword>
<evidence type="ECO:0000313" key="8">
    <source>
        <dbReference type="EMBL" id="KAG9321204.1"/>
    </source>
</evidence>
<dbReference type="SUPFAM" id="SSF48452">
    <property type="entry name" value="TPR-like"/>
    <property type="match status" value="1"/>
</dbReference>
<evidence type="ECO:0000313" key="9">
    <source>
        <dbReference type="Proteomes" id="UP000717515"/>
    </source>
</evidence>
<dbReference type="Gene3D" id="1.25.40.10">
    <property type="entry name" value="Tetratricopeptide repeat domain"/>
    <property type="match status" value="1"/>
</dbReference>
<gene>
    <name evidence="8" type="ORF">KVV02_002116</name>
</gene>
<evidence type="ECO:0000256" key="1">
    <source>
        <dbReference type="ARBA" id="ARBA00004123"/>
    </source>
</evidence>
<dbReference type="PANTHER" id="PTHR17204:SF5">
    <property type="entry name" value="PRE-MRNA-PROCESSING FACTOR 39"/>
    <property type="match status" value="1"/>
</dbReference>
<keyword evidence="3" id="KW-0677">Repeat</keyword>
<keyword evidence="4" id="KW-0508">mRNA splicing</keyword>
<dbReference type="GO" id="GO:0071004">
    <property type="term" value="C:U2-type prespliceosome"/>
    <property type="evidence" value="ECO:0007669"/>
    <property type="project" value="TreeGrafter"/>
</dbReference>
<dbReference type="GO" id="GO:0005685">
    <property type="term" value="C:U1 snRNP"/>
    <property type="evidence" value="ECO:0007669"/>
    <property type="project" value="TreeGrafter"/>
</dbReference>
<evidence type="ECO:0000256" key="2">
    <source>
        <dbReference type="ARBA" id="ARBA00022664"/>
    </source>
</evidence>
<dbReference type="InterPro" id="IPR011990">
    <property type="entry name" value="TPR-like_helical_dom_sf"/>
</dbReference>
<dbReference type="GO" id="GO:0000243">
    <property type="term" value="C:commitment complex"/>
    <property type="evidence" value="ECO:0007669"/>
    <property type="project" value="TreeGrafter"/>
</dbReference>
<evidence type="ECO:0000256" key="6">
    <source>
        <dbReference type="ARBA" id="ARBA00038019"/>
    </source>
</evidence>
<proteinExistence type="inferred from homology"/>
<evidence type="ECO:0000256" key="3">
    <source>
        <dbReference type="ARBA" id="ARBA00022737"/>
    </source>
</evidence>
<evidence type="ECO:0008006" key="10">
    <source>
        <dbReference type="Google" id="ProtNLM"/>
    </source>
</evidence>
<protein>
    <recommendedName>
        <fullName evidence="10">Pre-mRNA-processing factor 39</fullName>
    </recommendedName>
</protein>
<reference evidence="8" key="1">
    <citation type="submission" date="2021-07" db="EMBL/GenBank/DDBJ databases">
        <title>Draft genome of Mortierella alpina, strain LL118, isolated from an aspen leaf litter sample.</title>
        <authorList>
            <person name="Yang S."/>
            <person name="Vinatzer B.A."/>
        </authorList>
    </citation>
    <scope>NUCLEOTIDE SEQUENCE</scope>
    <source>
        <strain evidence="8">LL118</strain>
    </source>
</reference>
<dbReference type="EMBL" id="JAIFTL010000220">
    <property type="protein sequence ID" value="KAG9321204.1"/>
    <property type="molecule type" value="Genomic_DNA"/>
</dbReference>
<dbReference type="Proteomes" id="UP000717515">
    <property type="component" value="Unassembled WGS sequence"/>
</dbReference>
<feature type="compositionally biased region" description="Low complexity" evidence="7">
    <location>
        <begin position="37"/>
        <end position="53"/>
    </location>
</feature>
<feature type="region of interest" description="Disordered" evidence="7">
    <location>
        <begin position="1"/>
        <end position="59"/>
    </location>
</feature>
<organism evidence="8 9">
    <name type="scientific">Mortierella alpina</name>
    <name type="common">Oleaginous fungus</name>
    <name type="synonym">Mortierella renispora</name>
    <dbReference type="NCBI Taxonomy" id="64518"/>
    <lineage>
        <taxon>Eukaryota</taxon>
        <taxon>Fungi</taxon>
        <taxon>Fungi incertae sedis</taxon>
        <taxon>Mucoromycota</taxon>
        <taxon>Mortierellomycotina</taxon>
        <taxon>Mortierellomycetes</taxon>
        <taxon>Mortierellales</taxon>
        <taxon>Mortierellaceae</taxon>
        <taxon>Mortierella</taxon>
    </lineage>
</organism>
<evidence type="ECO:0000256" key="5">
    <source>
        <dbReference type="ARBA" id="ARBA00023242"/>
    </source>
</evidence>
<name>A0A9P8CWM1_MORAP</name>
<dbReference type="SMART" id="SM00386">
    <property type="entry name" value="HAT"/>
    <property type="match status" value="2"/>
</dbReference>
<sequence>MDNTAEGTAAAIHAQQVDNSEQELRDGLDNQQQQQVEPAAASEPPTTTPSGAPMPTTTDPTLIEAWDRCWAVVKATPTEFDAWEELMRLADRQDGGFGPDAPPANIATVRTIYDAFLSQFPLCFGYWKKYSDLENLATGVEGAIKIFERGVKSISNSVDLWVQYCTFFMENKPAERDAIEQ</sequence>
<comment type="caution">
    <text evidence="8">The sequence shown here is derived from an EMBL/GenBank/DDBJ whole genome shotgun (WGS) entry which is preliminary data.</text>
</comment>
<dbReference type="InterPro" id="IPR003107">
    <property type="entry name" value="HAT"/>
</dbReference>
<evidence type="ECO:0000256" key="7">
    <source>
        <dbReference type="SAM" id="MobiDB-lite"/>
    </source>
</evidence>
<comment type="subcellular location">
    <subcellularLocation>
        <location evidence="1">Nucleus</location>
    </subcellularLocation>
</comment>
<dbReference type="Pfam" id="PF23240">
    <property type="entry name" value="HAT_PRP39_N"/>
    <property type="match status" value="1"/>
</dbReference>
<evidence type="ECO:0000256" key="4">
    <source>
        <dbReference type="ARBA" id="ARBA00023187"/>
    </source>
</evidence>
<comment type="similarity">
    <text evidence="6">Belongs to the PRP39 family.</text>
</comment>
<keyword evidence="5" id="KW-0539">Nucleus</keyword>
<dbReference type="GO" id="GO:0030627">
    <property type="term" value="F:pre-mRNA 5'-splice site binding"/>
    <property type="evidence" value="ECO:0007669"/>
    <property type="project" value="TreeGrafter"/>
</dbReference>
<dbReference type="GO" id="GO:0000395">
    <property type="term" value="P:mRNA 5'-splice site recognition"/>
    <property type="evidence" value="ECO:0007669"/>
    <property type="project" value="TreeGrafter"/>
</dbReference>
<dbReference type="PANTHER" id="PTHR17204">
    <property type="entry name" value="PRE-MRNA PROCESSING PROTEIN PRP39-RELATED"/>
    <property type="match status" value="1"/>
</dbReference>